<dbReference type="PANTHER" id="PTHR24082">
    <property type="entry name" value="NUCLEAR HORMONE RECEPTOR"/>
    <property type="match status" value="1"/>
</dbReference>
<dbReference type="PANTHER" id="PTHR24082:SF473">
    <property type="entry name" value="ECDYSONE-INDUCED PROTEIN 75B, ISOFORM B"/>
    <property type="match status" value="1"/>
</dbReference>
<dbReference type="GO" id="GO:0030154">
    <property type="term" value="P:cell differentiation"/>
    <property type="evidence" value="ECO:0007669"/>
    <property type="project" value="TreeGrafter"/>
</dbReference>
<keyword evidence="6" id="KW-0238">DNA-binding</keyword>
<feature type="region of interest" description="Disordered" evidence="9">
    <location>
        <begin position="652"/>
        <end position="681"/>
    </location>
</feature>
<keyword evidence="7" id="KW-0804">Transcription</keyword>
<keyword evidence="5" id="KW-0805">Transcription regulation</keyword>
<feature type="compositionally biased region" description="Basic residues" evidence="9">
    <location>
        <begin position="97"/>
        <end position="107"/>
    </location>
</feature>
<evidence type="ECO:0000256" key="9">
    <source>
        <dbReference type="SAM" id="MobiDB-lite"/>
    </source>
</evidence>
<feature type="compositionally biased region" description="Low complexity" evidence="9">
    <location>
        <begin position="1103"/>
        <end position="1124"/>
    </location>
</feature>
<dbReference type="InterPro" id="IPR050234">
    <property type="entry name" value="Nuclear_hormone_rcpt_NR1"/>
</dbReference>
<evidence type="ECO:0000313" key="12">
    <source>
        <dbReference type="Proteomes" id="UP001142055"/>
    </source>
</evidence>
<evidence type="ECO:0000256" key="2">
    <source>
        <dbReference type="ARBA" id="ARBA00022723"/>
    </source>
</evidence>
<feature type="region of interest" description="Disordered" evidence="9">
    <location>
        <begin position="787"/>
        <end position="826"/>
    </location>
</feature>
<feature type="compositionally biased region" description="Polar residues" evidence="9">
    <location>
        <begin position="668"/>
        <end position="677"/>
    </location>
</feature>
<organism evidence="11 12">
    <name type="scientific">Blomia tropicalis</name>
    <name type="common">Mite</name>
    <dbReference type="NCBI Taxonomy" id="40697"/>
    <lineage>
        <taxon>Eukaryota</taxon>
        <taxon>Metazoa</taxon>
        <taxon>Ecdysozoa</taxon>
        <taxon>Arthropoda</taxon>
        <taxon>Chelicerata</taxon>
        <taxon>Arachnida</taxon>
        <taxon>Acari</taxon>
        <taxon>Acariformes</taxon>
        <taxon>Sarcoptiformes</taxon>
        <taxon>Astigmata</taxon>
        <taxon>Glycyphagoidea</taxon>
        <taxon>Echimyopodidae</taxon>
        <taxon>Blomia</taxon>
    </lineage>
</organism>
<dbReference type="AlphaFoldDB" id="A0A9Q0M0L3"/>
<name>A0A9Q0M0L3_BLOTA</name>
<dbReference type="InterPro" id="IPR035500">
    <property type="entry name" value="NHR-like_dom_sf"/>
</dbReference>
<keyword evidence="8" id="KW-0675">Receptor</keyword>
<dbReference type="InterPro" id="IPR001723">
    <property type="entry name" value="Nuclear_hrmn_rcpt"/>
</dbReference>
<dbReference type="PROSITE" id="PS51843">
    <property type="entry name" value="NR_LBD"/>
    <property type="match status" value="1"/>
</dbReference>
<protein>
    <recommendedName>
        <fullName evidence="10">NR LBD domain-containing protein</fullName>
    </recommendedName>
</protein>
<dbReference type="GO" id="GO:0004879">
    <property type="term" value="F:nuclear receptor activity"/>
    <property type="evidence" value="ECO:0007669"/>
    <property type="project" value="TreeGrafter"/>
</dbReference>
<feature type="compositionally biased region" description="Low complexity" evidence="9">
    <location>
        <begin position="523"/>
        <end position="553"/>
    </location>
</feature>
<keyword evidence="4" id="KW-0862">Zinc</keyword>
<dbReference type="GO" id="GO:0008270">
    <property type="term" value="F:zinc ion binding"/>
    <property type="evidence" value="ECO:0007669"/>
    <property type="project" value="UniProtKB-KW"/>
</dbReference>
<evidence type="ECO:0000256" key="4">
    <source>
        <dbReference type="ARBA" id="ARBA00022833"/>
    </source>
</evidence>
<dbReference type="EMBL" id="JAPWDV010000003">
    <property type="protein sequence ID" value="KAJ6216869.1"/>
    <property type="molecule type" value="Genomic_DNA"/>
</dbReference>
<feature type="compositionally biased region" description="Polar residues" evidence="9">
    <location>
        <begin position="81"/>
        <end position="94"/>
    </location>
</feature>
<dbReference type="SUPFAM" id="SSF48508">
    <property type="entry name" value="Nuclear receptor ligand-binding domain"/>
    <property type="match status" value="1"/>
</dbReference>
<gene>
    <name evidence="11" type="ORF">RDWZM_008026</name>
</gene>
<keyword evidence="2" id="KW-0479">Metal-binding</keyword>
<feature type="compositionally biased region" description="Polar residues" evidence="9">
    <location>
        <begin position="502"/>
        <end position="517"/>
    </location>
</feature>
<dbReference type="GO" id="GO:0000978">
    <property type="term" value="F:RNA polymerase II cis-regulatory region sequence-specific DNA binding"/>
    <property type="evidence" value="ECO:0007669"/>
    <property type="project" value="TreeGrafter"/>
</dbReference>
<feature type="region of interest" description="Disordered" evidence="9">
    <location>
        <begin position="81"/>
        <end position="133"/>
    </location>
</feature>
<reference evidence="11" key="1">
    <citation type="submission" date="2022-12" db="EMBL/GenBank/DDBJ databases">
        <title>Genome assemblies of Blomia tropicalis.</title>
        <authorList>
            <person name="Cui Y."/>
        </authorList>
    </citation>
    <scope>NUCLEOTIDE SEQUENCE</scope>
    <source>
        <tissue evidence="11">Adult mites</tissue>
    </source>
</reference>
<evidence type="ECO:0000256" key="7">
    <source>
        <dbReference type="ARBA" id="ARBA00023163"/>
    </source>
</evidence>
<evidence type="ECO:0000256" key="8">
    <source>
        <dbReference type="ARBA" id="ARBA00023170"/>
    </source>
</evidence>
<feature type="compositionally biased region" description="Basic residues" evidence="9">
    <location>
        <begin position="987"/>
        <end position="998"/>
    </location>
</feature>
<keyword evidence="3" id="KW-0863">Zinc-finger</keyword>
<dbReference type="GO" id="GO:0045944">
    <property type="term" value="P:positive regulation of transcription by RNA polymerase II"/>
    <property type="evidence" value="ECO:0007669"/>
    <property type="project" value="TreeGrafter"/>
</dbReference>
<sequence length="1124" mass="121299">MSNSILYSAILSPTPFAIPATPPLISDSYYRTRINNNNSMTKCRQQQQQQKSSNIDYSDGAVSTTTGLTLTTDATITNRLRNSNGINCHSSIDSGRNYHHGSRHRQTGNHQYNHSSRHTDSEVASVSAAHQNESHNSLAATMPLLSSYLRNGTINGYGSNSNRYNHHHNQKNNSQQMINHVNCTTNNVHAGNVQHDLKTVRFGRVPKREKAKILAAMQKVNAHSTDKALTLLLEDEHNISATIAKAHDETCDYTREKVAPLLDAARSRPIYAQCPPQMTCPLNPLPVGAMDSANATARILEDFSERFSPAIRGVVEFAKRIPGFSMLSQEDQVTLLKAGVFEVLLVRLACMFDSHSSSMVCLNGLVLRRDALHSASNARFLLDSMFDFAERLNQLRLSDHEIGLFCAVVVIAPDRPGIRNIDLVEKINKRLEEVLQKAIASNHPNDVANGKLIFNELTKKIPDLRTLNTLHSEKLLGKSFGMGLESSTTPIHHHQPQQQQHMDSTTGGMQCPMQSAAANLIVQQTQSAQQSIQQVQPDSSDNSPSDRWSSSSSLGHFSPATSTEDRSVSPTSGPWNEHHSKDGGFGSPRSMSSSSGISSDDSHSRKGSISLSSAPPKLAYINSYVRGLSSSMVINNNNISQEQLISASTIDEYNQHHQQQQQQQQQQSMISPYSMKSSRVESPITDSGILMDHQQHQQPGTPATSSSSSICSSPSRSAMEEAAKKLLLVASSVATSPRSVHSDSTESSDKLESIDDMPVLKRALQAPPLVNTNKLMDEAYRHHKKFRAARRDTEPHSPSTTTGISPVVTLNNGSSSSSSSSSTLTGLSTNIDTNSNTTTSSALSAALLSSNSSSSSSTTSSTISSSSLASTHSTLLKTLEQPSRYLSEQQLKRTDLIHNIIMSTEAVTGTALPAPIIANTQPIHSFATITSPKISIENHTQSPYYHQNGVMSSTSSSSSLVCPFTGRTASNINGQSVNINIGGPQHHGGHIHGHHQHHQTQQYGPYNSRKSPEPGVAAAAAGLLVIGSSFPPSPPSSTASSTAAAYSSHLQRCLTANTAPIGLIGSQSLLPPTTATIGHHHTNNINDDDDEEDAQPLNLSKKPASPSIDATTSSSSSAIKMEID</sequence>
<evidence type="ECO:0000259" key="10">
    <source>
        <dbReference type="PROSITE" id="PS51843"/>
    </source>
</evidence>
<feature type="compositionally biased region" description="Low complexity" evidence="9">
    <location>
        <begin position="809"/>
        <end position="826"/>
    </location>
</feature>
<feature type="domain" description="NR LBD" evidence="10">
    <location>
        <begin position="235"/>
        <end position="497"/>
    </location>
</feature>
<dbReference type="GO" id="GO:0000122">
    <property type="term" value="P:negative regulation of transcription by RNA polymerase II"/>
    <property type="evidence" value="ECO:0007669"/>
    <property type="project" value="TreeGrafter"/>
</dbReference>
<evidence type="ECO:0000256" key="1">
    <source>
        <dbReference type="ARBA" id="ARBA00008092"/>
    </source>
</evidence>
<feature type="region of interest" description="Disordered" evidence="9">
    <location>
        <begin position="986"/>
        <end position="1015"/>
    </location>
</feature>
<feature type="compositionally biased region" description="Basic and acidic residues" evidence="9">
    <location>
        <begin position="740"/>
        <end position="753"/>
    </location>
</feature>
<dbReference type="SMART" id="SM00430">
    <property type="entry name" value="HOLI"/>
    <property type="match status" value="1"/>
</dbReference>
<evidence type="ECO:0000256" key="6">
    <source>
        <dbReference type="ARBA" id="ARBA00023125"/>
    </source>
</evidence>
<dbReference type="Pfam" id="PF00104">
    <property type="entry name" value="Hormone_recep"/>
    <property type="match status" value="1"/>
</dbReference>
<keyword evidence="12" id="KW-1185">Reference proteome</keyword>
<accession>A0A9Q0M0L3</accession>
<dbReference type="InterPro" id="IPR000536">
    <property type="entry name" value="Nucl_hrmn_rcpt_lig-bd"/>
</dbReference>
<comment type="similarity">
    <text evidence="1">Belongs to the nuclear hormone receptor family. NR1 subfamily.</text>
</comment>
<dbReference type="Proteomes" id="UP001142055">
    <property type="component" value="Chromosome 3"/>
</dbReference>
<feature type="region of interest" description="Disordered" evidence="9">
    <location>
        <begin position="732"/>
        <end position="756"/>
    </location>
</feature>
<feature type="compositionally biased region" description="Low complexity" evidence="9">
    <location>
        <begin position="705"/>
        <end position="717"/>
    </location>
</feature>
<feature type="region of interest" description="Disordered" evidence="9">
    <location>
        <begin position="693"/>
        <end position="717"/>
    </location>
</feature>
<dbReference type="GO" id="GO:0009755">
    <property type="term" value="P:hormone-mediated signaling pathway"/>
    <property type="evidence" value="ECO:0007669"/>
    <property type="project" value="TreeGrafter"/>
</dbReference>
<evidence type="ECO:0000313" key="11">
    <source>
        <dbReference type="EMBL" id="KAJ6216869.1"/>
    </source>
</evidence>
<comment type="caution">
    <text evidence="11">The sequence shown here is derived from an EMBL/GenBank/DDBJ whole genome shotgun (WGS) entry which is preliminary data.</text>
</comment>
<feature type="compositionally biased region" description="Low complexity" evidence="9">
    <location>
        <begin position="587"/>
        <end position="599"/>
    </location>
</feature>
<feature type="compositionally biased region" description="Low complexity" evidence="9">
    <location>
        <begin position="656"/>
        <end position="667"/>
    </location>
</feature>
<feature type="compositionally biased region" description="Polar residues" evidence="9">
    <location>
        <begin position="122"/>
        <end position="133"/>
    </location>
</feature>
<feature type="region of interest" description="Disordered" evidence="9">
    <location>
        <begin position="1074"/>
        <end position="1124"/>
    </location>
</feature>
<feature type="region of interest" description="Disordered" evidence="9">
    <location>
        <begin position="481"/>
        <end position="613"/>
    </location>
</feature>
<proteinExistence type="inferred from homology"/>
<evidence type="ECO:0000256" key="5">
    <source>
        <dbReference type="ARBA" id="ARBA00023015"/>
    </source>
</evidence>
<dbReference type="PRINTS" id="PR00398">
    <property type="entry name" value="STRDHORMONER"/>
</dbReference>
<dbReference type="Gene3D" id="1.10.565.10">
    <property type="entry name" value="Retinoid X Receptor"/>
    <property type="match status" value="1"/>
</dbReference>
<evidence type="ECO:0000256" key="3">
    <source>
        <dbReference type="ARBA" id="ARBA00022771"/>
    </source>
</evidence>